<dbReference type="AlphaFoldDB" id="A0A4P9ZLJ3"/>
<sequence length="281" mass="31501">MPEFFRGKSNKTPERYLKIHNYMLNVWHEVQPNYLTKVRACQGLRDCGDVNAIGRVHTFLEQIKAINRDAIMSAVSLGKLQAKGSASSNKPANSGNPEEVGGDSEDYTETKTQHQMDDHERITCPTGIGEGKTADHEATNVGIGFRLQSMFTRTLGQNRVDLAEPYPTPSSPSRLHMLLSPLRHNFPLPRDQALTFVKRMGQLVILISVMNYTIGSGSRFLQDATRDDRHLELSIVDPSAFVVVDKSPWSRKTITHPPPSFVNVLQHLRIANKKRVFLEAA</sequence>
<dbReference type="InterPro" id="IPR036388">
    <property type="entry name" value="WH-like_DNA-bd_sf"/>
</dbReference>
<dbReference type="Proteomes" id="UP000268162">
    <property type="component" value="Unassembled WGS sequence"/>
</dbReference>
<reference evidence="4" key="1">
    <citation type="journal article" date="2018" name="Nat. Microbiol.">
        <title>Leveraging single-cell genomics to expand the fungal tree of life.</title>
        <authorList>
            <person name="Ahrendt S.R."/>
            <person name="Quandt C.A."/>
            <person name="Ciobanu D."/>
            <person name="Clum A."/>
            <person name="Salamov A."/>
            <person name="Andreopoulos B."/>
            <person name="Cheng J.F."/>
            <person name="Woyke T."/>
            <person name="Pelin A."/>
            <person name="Henrissat B."/>
            <person name="Reynolds N.K."/>
            <person name="Benny G.L."/>
            <person name="Smith M.E."/>
            <person name="James T.Y."/>
            <person name="Grigoriev I.V."/>
        </authorList>
    </citation>
    <scope>NUCLEOTIDE SEQUENCE [LARGE SCALE GENOMIC DNA]</scope>
    <source>
        <strain evidence="4">RSA 468</strain>
    </source>
</reference>
<feature type="compositionally biased region" description="Polar residues" evidence="1">
    <location>
        <begin position="84"/>
        <end position="96"/>
    </location>
</feature>
<proteinExistence type="predicted"/>
<feature type="domain" description="SWIRM" evidence="2">
    <location>
        <begin position="1"/>
        <end position="77"/>
    </location>
</feature>
<feature type="region of interest" description="Disordered" evidence="1">
    <location>
        <begin position="83"/>
        <end position="133"/>
    </location>
</feature>
<dbReference type="GO" id="GO:0010468">
    <property type="term" value="P:regulation of gene expression"/>
    <property type="evidence" value="ECO:0007669"/>
    <property type="project" value="UniProtKB-ARBA"/>
</dbReference>
<dbReference type="Gene3D" id="1.10.10.10">
    <property type="entry name" value="Winged helix-like DNA-binding domain superfamily/Winged helix DNA-binding domain"/>
    <property type="match status" value="1"/>
</dbReference>
<accession>A0A4P9ZLJ3</accession>
<name>A0A4P9ZLJ3_9FUNG</name>
<dbReference type="STRING" id="215637.A0A4P9ZLJ3"/>
<keyword evidence="4" id="KW-1185">Reference proteome</keyword>
<feature type="compositionally biased region" description="Basic and acidic residues" evidence="1">
    <location>
        <begin position="108"/>
        <end position="122"/>
    </location>
</feature>
<evidence type="ECO:0000313" key="4">
    <source>
        <dbReference type="Proteomes" id="UP000268162"/>
    </source>
</evidence>
<dbReference type="Pfam" id="PF04433">
    <property type="entry name" value="SWIRM"/>
    <property type="match status" value="1"/>
</dbReference>
<organism evidence="3 4">
    <name type="scientific">Dimargaris cristalligena</name>
    <dbReference type="NCBI Taxonomy" id="215637"/>
    <lineage>
        <taxon>Eukaryota</taxon>
        <taxon>Fungi</taxon>
        <taxon>Fungi incertae sedis</taxon>
        <taxon>Zoopagomycota</taxon>
        <taxon>Kickxellomycotina</taxon>
        <taxon>Dimargaritomycetes</taxon>
        <taxon>Dimargaritales</taxon>
        <taxon>Dimargaritaceae</taxon>
        <taxon>Dimargaris</taxon>
    </lineage>
</organism>
<dbReference type="InterPro" id="IPR009057">
    <property type="entry name" value="Homeodomain-like_sf"/>
</dbReference>
<evidence type="ECO:0000313" key="3">
    <source>
        <dbReference type="EMBL" id="RKP33968.1"/>
    </source>
</evidence>
<dbReference type="EMBL" id="ML003433">
    <property type="protein sequence ID" value="RKP33968.1"/>
    <property type="molecule type" value="Genomic_DNA"/>
</dbReference>
<dbReference type="PROSITE" id="PS50934">
    <property type="entry name" value="SWIRM"/>
    <property type="match status" value="1"/>
</dbReference>
<protein>
    <recommendedName>
        <fullName evidence="2">SWIRM domain-containing protein</fullName>
    </recommendedName>
</protein>
<evidence type="ECO:0000259" key="2">
    <source>
        <dbReference type="PROSITE" id="PS50934"/>
    </source>
</evidence>
<dbReference type="SUPFAM" id="SSF46689">
    <property type="entry name" value="Homeodomain-like"/>
    <property type="match status" value="1"/>
</dbReference>
<dbReference type="InterPro" id="IPR007526">
    <property type="entry name" value="SWIRM"/>
</dbReference>
<evidence type="ECO:0000256" key="1">
    <source>
        <dbReference type="SAM" id="MobiDB-lite"/>
    </source>
</evidence>
<gene>
    <name evidence="3" type="ORF">BJ085DRAFT_39593</name>
</gene>